<dbReference type="EMBL" id="HBEY01034194">
    <property type="protein sequence ID" value="CAD8612911.1"/>
    <property type="molecule type" value="Transcribed_RNA"/>
</dbReference>
<reference evidence="2" key="1">
    <citation type="submission" date="2021-01" db="EMBL/GenBank/DDBJ databases">
        <authorList>
            <person name="Corre E."/>
            <person name="Pelletier E."/>
            <person name="Niang G."/>
            <person name="Scheremetjew M."/>
            <person name="Finn R."/>
            <person name="Kale V."/>
            <person name="Holt S."/>
            <person name="Cochrane G."/>
            <person name="Meng A."/>
            <person name="Brown T."/>
            <person name="Cohen L."/>
        </authorList>
    </citation>
    <scope>NUCLEOTIDE SEQUENCE</scope>
    <source>
        <strain evidence="2">PLY182g</strain>
    </source>
</reference>
<feature type="compositionally biased region" description="Polar residues" evidence="1">
    <location>
        <begin position="164"/>
        <end position="175"/>
    </location>
</feature>
<protein>
    <submittedName>
        <fullName evidence="2">Uncharacterized protein</fullName>
    </submittedName>
</protein>
<sequence length="184" mass="17655">MFRGISASSSEMPCSLDRAIDSVAAEGIAIWGVVAGHTAATAAGTTAAVDAAATAGVAAGADAGVAMGFTAGLSLRHAAGVAVGVAARAIVCIAAGVAVGVAAGIAACADAKLLGDSLECNACASVGVAAAGAVSCVSGCATVGTRSRFFLELQAQPPCKRMSTKNSARSTNTNGDGREPDLNK</sequence>
<organism evidence="2">
    <name type="scientific">Coccolithus braarudii</name>
    <dbReference type="NCBI Taxonomy" id="221442"/>
    <lineage>
        <taxon>Eukaryota</taxon>
        <taxon>Haptista</taxon>
        <taxon>Haptophyta</taxon>
        <taxon>Prymnesiophyceae</taxon>
        <taxon>Coccolithales</taxon>
        <taxon>Coccolithaceae</taxon>
        <taxon>Coccolithus</taxon>
    </lineage>
</organism>
<feature type="region of interest" description="Disordered" evidence="1">
    <location>
        <begin position="160"/>
        <end position="184"/>
    </location>
</feature>
<gene>
    <name evidence="2" type="ORF">CPEL01642_LOCUS16291</name>
</gene>
<proteinExistence type="predicted"/>
<accession>A0A7S0Q2K4</accession>
<name>A0A7S0Q2K4_9EUKA</name>
<evidence type="ECO:0000256" key="1">
    <source>
        <dbReference type="SAM" id="MobiDB-lite"/>
    </source>
</evidence>
<evidence type="ECO:0000313" key="2">
    <source>
        <dbReference type="EMBL" id="CAD8612911.1"/>
    </source>
</evidence>
<dbReference type="AlphaFoldDB" id="A0A7S0Q2K4"/>